<reference evidence="4 5" key="1">
    <citation type="submission" date="2023-10" db="EMBL/GenBank/DDBJ databases">
        <title>The complete genome sequence of Methanoculleus palmolei DSM 4273.</title>
        <authorList>
            <person name="Lai S.-J."/>
            <person name="You Y.-T."/>
            <person name="Chen S.-C."/>
        </authorList>
    </citation>
    <scope>NUCLEOTIDE SEQUENCE [LARGE SCALE GENOMIC DNA]</scope>
    <source>
        <strain evidence="4 5">DSM 4273</strain>
    </source>
</reference>
<protein>
    <submittedName>
        <fullName evidence="4">DUF3344 domain-containing protein</fullName>
    </submittedName>
</protein>
<dbReference type="Proteomes" id="UP001626603">
    <property type="component" value="Chromosome"/>
</dbReference>
<feature type="domain" description="DUF3344" evidence="3">
    <location>
        <begin position="15"/>
        <end position="298"/>
    </location>
</feature>
<gene>
    <name evidence="4" type="ORF">R6Y95_08640</name>
</gene>
<feature type="domain" description="PEGA" evidence="2">
    <location>
        <begin position="1253"/>
        <end position="1318"/>
    </location>
</feature>
<dbReference type="PANTHER" id="PTHR36194">
    <property type="entry name" value="S-LAYER-LIKE PROTEIN"/>
    <property type="match status" value="1"/>
</dbReference>
<feature type="compositionally biased region" description="Low complexity" evidence="1">
    <location>
        <begin position="740"/>
        <end position="756"/>
    </location>
</feature>
<dbReference type="Pfam" id="PF11824">
    <property type="entry name" value="DUF3344"/>
    <property type="match status" value="2"/>
</dbReference>
<feature type="domain" description="PEGA" evidence="2">
    <location>
        <begin position="1035"/>
        <end position="1079"/>
    </location>
</feature>
<feature type="domain" description="PEGA" evidence="2">
    <location>
        <begin position="954"/>
        <end position="1015"/>
    </location>
</feature>
<name>A0ABD8AAA4_9EURY</name>
<evidence type="ECO:0000256" key="1">
    <source>
        <dbReference type="SAM" id="MobiDB-lite"/>
    </source>
</evidence>
<dbReference type="EMBL" id="CP137641">
    <property type="protein sequence ID" value="WOX55526.1"/>
    <property type="molecule type" value="Genomic_DNA"/>
</dbReference>
<dbReference type="Gene3D" id="2.60.40.1120">
    <property type="entry name" value="Carboxypeptidase-like, regulatory domain"/>
    <property type="match status" value="1"/>
</dbReference>
<sequence>MLLLALVPAPAAADQYVGGIPLGTVKEDTVSGGLWYDSYTAFANSAEKTFALPEYTEIKWARLYVSVYCGHMQNNYEHRATVKFDGGSGMQTFVEELRQPYVFAIHGGSPVWVNDHCNRITSDYLMWYDVTDLITARNPSAEVKVDQPEGYKGTFDGRIKLVTLVVAYDDGDGDEVYYWVNQGHDVHSYYVEDIGETYTGETTFDTEDLPEDDERVPAAEFSAIYMASNVGEFTFNGEALDANDPQGPYSGYQTWDVSDLMEPGATSTFAYTRDLSVSGSGGAYLGAFFKIPLALLSVRYPEKEVGSINVTSAPAGAAIFLDDEPTQWTTNTTIPGIPAGDHSVRVELERYRVPEDQWATVTKGANATAHFDLEPITGSIEVTSEPAGAWIYLNGENMSVVTPATLENLIIGDYTVEVRAEGVEDYRTVTVNDGETTTVDFTLETAVGSDGRVPDYGYSGKTLDVAVSGTLHGNLTYYEFSNYTGLIHAGESREFTIDVPGNGTVAYARLYIYTTWGHDEQRKEGTPVRISLAVDGAKIKADAVYNDRKNEGIYNYLLETHAFNVTGVPGGIAGEHVVKLTNDGRKDDVFATYGIGLLVVTEDPAEPEMTYWVAEGSDTLYAHPDFGTTSEDCITTATFNESVDLSGAGEARLILVTTAGSGIDDDEHRIYFNDGEWFNLLTAGSSAISVADLDVRPYLMGSENAAGIQSLITTTKGDYMENRAIILVVRKGTPPEGYETNATSTTGTTGIPATPSSESGSRFTLNATNGRIEATRLVADGGAVQLYIPEGAVITEGSGSPVQALTLQRLLPGDAGGVDPAYAVGSEDMMSDLPLSLIISVSEPGGVIARYDRSSGAWQTLETAADATGGSVSAKVRQGGIYTVRYGETGESARDGGVIGLLFGAVQALFGLFGFASAGEEPGPAVGPEPIPAAAAEPTPTAAPPVDITTMQFDLVVLSDPPGALIDLDGEYTGRTTPAAFASLSGGNHTVRVRMDGAEPVEREVQLARDDEVVVEVPGAVSPGLLRDWEQNHYGGVYVDSFPDEAEIFVDGRKVTQKTPAVIYGLKEGLHTIKVKKEKVEFSSDKERVWIDKNTLTRVMFSSGNAELTRSITFAPEEYAQKPFSINGRYMGDRFPKTIEVRGIGGAYLTVADGGGYRTYRIPATVQSNDTVSAAFSAAPCSLLVTSAPAGAAISVDGFQTGFATPYVVGNISEGRHLVGVSKPGYLPAEQEVVLTGGSGDAAVKFTLAAYTWGSLEVSSDPAGAKIYLFNRDTGEKTPHTFHYLGIGSYPVKVAGKEGSKTTEDVTIVPYSTTEYHADLTGA</sequence>
<feature type="domain" description="PEGA" evidence="2">
    <location>
        <begin position="306"/>
        <end position="373"/>
    </location>
</feature>
<dbReference type="PANTHER" id="PTHR36194:SF1">
    <property type="entry name" value="S-LAYER-LIKE PROTEIN"/>
    <property type="match status" value="1"/>
</dbReference>
<feature type="domain" description="PEGA" evidence="2">
    <location>
        <begin position="378"/>
        <end position="445"/>
    </location>
</feature>
<proteinExistence type="predicted"/>
<dbReference type="InterPro" id="IPR013229">
    <property type="entry name" value="PEGA"/>
</dbReference>
<accession>A0ABD8AAA4</accession>
<evidence type="ECO:0000259" key="2">
    <source>
        <dbReference type="Pfam" id="PF08308"/>
    </source>
</evidence>
<keyword evidence="5" id="KW-1185">Reference proteome</keyword>
<feature type="domain" description="PEGA" evidence="2">
    <location>
        <begin position="1182"/>
        <end position="1237"/>
    </location>
</feature>
<feature type="domain" description="DUF3344" evidence="3">
    <location>
        <begin position="457"/>
        <end position="730"/>
    </location>
</feature>
<evidence type="ECO:0000313" key="4">
    <source>
        <dbReference type="EMBL" id="WOX55526.1"/>
    </source>
</evidence>
<feature type="region of interest" description="Disordered" evidence="1">
    <location>
        <begin position="740"/>
        <end position="763"/>
    </location>
</feature>
<evidence type="ECO:0000259" key="3">
    <source>
        <dbReference type="Pfam" id="PF11824"/>
    </source>
</evidence>
<dbReference type="InterPro" id="IPR021779">
    <property type="entry name" value="DUF3344"/>
</dbReference>
<organism evidence="4 5">
    <name type="scientific">Methanoculleus palmolei</name>
    <dbReference type="NCBI Taxonomy" id="72612"/>
    <lineage>
        <taxon>Archaea</taxon>
        <taxon>Methanobacteriati</taxon>
        <taxon>Methanobacteriota</taxon>
        <taxon>Stenosarchaea group</taxon>
        <taxon>Methanomicrobia</taxon>
        <taxon>Methanomicrobiales</taxon>
        <taxon>Methanomicrobiaceae</taxon>
        <taxon>Methanoculleus</taxon>
    </lineage>
</organism>
<dbReference type="Pfam" id="PF08308">
    <property type="entry name" value="PEGA"/>
    <property type="match status" value="6"/>
</dbReference>
<evidence type="ECO:0000313" key="5">
    <source>
        <dbReference type="Proteomes" id="UP001626603"/>
    </source>
</evidence>